<comment type="similarity">
    <text evidence="2 6">Belongs to the cytochrome c oxidase subunit 3 family.</text>
</comment>
<keyword evidence="10" id="KW-1185">Reference proteome</keyword>
<feature type="domain" description="Heme-copper oxidase subunit III family profile" evidence="8">
    <location>
        <begin position="1"/>
        <end position="198"/>
    </location>
</feature>
<evidence type="ECO:0000256" key="6">
    <source>
        <dbReference type="RuleBase" id="RU003376"/>
    </source>
</evidence>
<dbReference type="GO" id="GO:0005886">
    <property type="term" value="C:plasma membrane"/>
    <property type="evidence" value="ECO:0007669"/>
    <property type="project" value="UniProtKB-SubCell"/>
</dbReference>
<dbReference type="PROSITE" id="PS50253">
    <property type="entry name" value="COX3"/>
    <property type="match status" value="1"/>
</dbReference>
<proteinExistence type="inferred from homology"/>
<dbReference type="InterPro" id="IPR035973">
    <property type="entry name" value="Cyt_c_oxidase_su3-like_sf"/>
</dbReference>
<dbReference type="GO" id="GO:0004129">
    <property type="term" value="F:cytochrome-c oxidase activity"/>
    <property type="evidence" value="ECO:0007669"/>
    <property type="project" value="InterPro"/>
</dbReference>
<feature type="transmembrane region" description="Helical" evidence="7">
    <location>
        <begin position="64"/>
        <end position="83"/>
    </location>
</feature>
<dbReference type="PANTHER" id="PTHR11403:SF6">
    <property type="entry name" value="NITRIC OXIDE REDUCTASE SUBUNIT E"/>
    <property type="match status" value="1"/>
</dbReference>
<evidence type="ECO:0000256" key="2">
    <source>
        <dbReference type="ARBA" id="ARBA00010581"/>
    </source>
</evidence>
<sequence length="198" mass="22020">MWSTCTLSEAHAVAARRLPGDLAMWWFILAELTVFAMLLLSFAAAQALQPELFHASRQLLDRSMGLALTLSLLTSGLLAALALEQLRQGRSRHAAGLLLAALGCACGYVWLKLGEYRHLAGLGLDIEHNTFFTLYWIVTGFHFLHVLLGMLILGWLAKHCWQRANAAGNHPAAESAVLYWHMVDLVWVLLFPLVYVLN</sequence>
<feature type="transmembrane region" description="Helical" evidence="7">
    <location>
        <begin position="95"/>
        <end position="113"/>
    </location>
</feature>
<evidence type="ECO:0000256" key="3">
    <source>
        <dbReference type="ARBA" id="ARBA00022692"/>
    </source>
</evidence>
<dbReference type="InterPro" id="IPR013833">
    <property type="entry name" value="Cyt_c_oxidase_su3_a-hlx"/>
</dbReference>
<feature type="transmembrane region" description="Helical" evidence="7">
    <location>
        <begin position="177"/>
        <end position="197"/>
    </location>
</feature>
<feature type="transmembrane region" description="Helical" evidence="7">
    <location>
        <begin position="24"/>
        <end position="44"/>
    </location>
</feature>
<feature type="transmembrane region" description="Helical" evidence="7">
    <location>
        <begin position="133"/>
        <end position="156"/>
    </location>
</feature>
<evidence type="ECO:0000313" key="9">
    <source>
        <dbReference type="EMBL" id="SDU06016.1"/>
    </source>
</evidence>
<keyword evidence="3 6" id="KW-0812">Transmembrane</keyword>
<keyword evidence="4 7" id="KW-1133">Transmembrane helix</keyword>
<keyword evidence="5 7" id="KW-0472">Membrane</keyword>
<organism evidence="9 10">
    <name type="scientific">Pseudomonas pohangensis</name>
    <dbReference type="NCBI Taxonomy" id="364197"/>
    <lineage>
        <taxon>Bacteria</taxon>
        <taxon>Pseudomonadati</taxon>
        <taxon>Pseudomonadota</taxon>
        <taxon>Gammaproteobacteria</taxon>
        <taxon>Pseudomonadales</taxon>
        <taxon>Pseudomonadaceae</taxon>
        <taxon>Pseudomonas</taxon>
    </lineage>
</organism>
<gene>
    <name evidence="9" type="ORF">SAMN05216296_1545</name>
</gene>
<dbReference type="GO" id="GO:0019646">
    <property type="term" value="P:aerobic electron transport chain"/>
    <property type="evidence" value="ECO:0007669"/>
    <property type="project" value="InterPro"/>
</dbReference>
<evidence type="ECO:0000256" key="5">
    <source>
        <dbReference type="ARBA" id="ARBA00023136"/>
    </source>
</evidence>
<dbReference type="Pfam" id="PF00510">
    <property type="entry name" value="COX3"/>
    <property type="match status" value="1"/>
</dbReference>
<evidence type="ECO:0000259" key="8">
    <source>
        <dbReference type="PROSITE" id="PS50253"/>
    </source>
</evidence>
<name>A0A1H2FF67_9PSED</name>
<dbReference type="Gene3D" id="1.20.120.80">
    <property type="entry name" value="Cytochrome c oxidase, subunit III, four-helix bundle"/>
    <property type="match status" value="1"/>
</dbReference>
<evidence type="ECO:0000256" key="1">
    <source>
        <dbReference type="ARBA" id="ARBA00004141"/>
    </source>
</evidence>
<comment type="subcellular location">
    <subcellularLocation>
        <location evidence="6">Cell membrane</location>
        <topology evidence="6">Multi-pass membrane protein</topology>
    </subcellularLocation>
    <subcellularLocation>
        <location evidence="1">Membrane</location>
        <topology evidence="1">Multi-pass membrane protein</topology>
    </subcellularLocation>
</comment>
<dbReference type="EMBL" id="LT629785">
    <property type="protein sequence ID" value="SDU06016.1"/>
    <property type="molecule type" value="Genomic_DNA"/>
</dbReference>
<dbReference type="SUPFAM" id="SSF81452">
    <property type="entry name" value="Cytochrome c oxidase subunit III-like"/>
    <property type="match status" value="1"/>
</dbReference>
<accession>A0A1H2FF67</accession>
<dbReference type="InterPro" id="IPR000298">
    <property type="entry name" value="Cyt_c_oxidase-like_su3"/>
</dbReference>
<dbReference type="InterPro" id="IPR024791">
    <property type="entry name" value="Cyt_c/ubiquinol_Oxase_su3"/>
</dbReference>
<dbReference type="PANTHER" id="PTHR11403">
    <property type="entry name" value="CYTOCHROME C OXIDASE SUBUNIT III"/>
    <property type="match status" value="1"/>
</dbReference>
<protein>
    <submittedName>
        <fullName evidence="9">Nitric oxide reductase NorE protein</fullName>
    </submittedName>
</protein>
<reference evidence="10" key="1">
    <citation type="submission" date="2016-10" db="EMBL/GenBank/DDBJ databases">
        <authorList>
            <person name="Varghese N."/>
            <person name="Submissions S."/>
        </authorList>
    </citation>
    <scope>NUCLEOTIDE SEQUENCE [LARGE SCALE GENOMIC DNA]</scope>
    <source>
        <strain evidence="10">DSM 17875</strain>
    </source>
</reference>
<dbReference type="Proteomes" id="UP000243232">
    <property type="component" value="Chromosome I"/>
</dbReference>
<evidence type="ECO:0000256" key="7">
    <source>
        <dbReference type="SAM" id="Phobius"/>
    </source>
</evidence>
<dbReference type="AlphaFoldDB" id="A0A1H2FF67"/>
<evidence type="ECO:0000313" key="10">
    <source>
        <dbReference type="Proteomes" id="UP000243232"/>
    </source>
</evidence>
<dbReference type="STRING" id="364197.SAMN05216296_1545"/>
<evidence type="ECO:0000256" key="4">
    <source>
        <dbReference type="ARBA" id="ARBA00022989"/>
    </source>
</evidence>